<keyword evidence="4 9" id="KW-0378">Hydrolase</keyword>
<protein>
    <recommendedName>
        <fullName evidence="3">Glycosyl hydrolase family 109 protein</fullName>
    </recommendedName>
</protein>
<evidence type="ECO:0000259" key="7">
    <source>
        <dbReference type="Pfam" id="PF01408"/>
    </source>
</evidence>
<dbReference type="PROSITE" id="PS51318">
    <property type="entry name" value="TAT"/>
    <property type="match status" value="1"/>
</dbReference>
<dbReference type="InterPro" id="IPR000683">
    <property type="entry name" value="Gfo/Idh/MocA-like_OxRdtase_N"/>
</dbReference>
<dbReference type="AlphaFoldDB" id="A0A291GLQ5"/>
<evidence type="ECO:0000313" key="10">
    <source>
        <dbReference type="Proteomes" id="UP000218165"/>
    </source>
</evidence>
<dbReference type="Pfam" id="PF01408">
    <property type="entry name" value="GFO_IDH_MocA"/>
    <property type="match status" value="1"/>
</dbReference>
<dbReference type="RefSeq" id="WP_096802282.1">
    <property type="nucleotide sequence ID" value="NZ_CP023563.1"/>
</dbReference>
<dbReference type="KEGG" id="brz:CFK38_06105"/>
<comment type="similarity">
    <text evidence="2">Belongs to the Gfo/Idh/MocA family. Glycosyl hydrolase 109 subfamily.</text>
</comment>
<dbReference type="Pfam" id="PF21252">
    <property type="entry name" value="Glyco_hydro_109_C"/>
    <property type="match status" value="1"/>
</dbReference>
<evidence type="ECO:0000256" key="3">
    <source>
        <dbReference type="ARBA" id="ARBA00016631"/>
    </source>
</evidence>
<proteinExistence type="inferred from homology"/>
<evidence type="ECO:0000313" key="9">
    <source>
        <dbReference type="EMBL" id="ATG51145.1"/>
    </source>
</evidence>
<dbReference type="InterPro" id="IPR036291">
    <property type="entry name" value="NAD(P)-bd_dom_sf"/>
</dbReference>
<keyword evidence="10" id="KW-1185">Reference proteome</keyword>
<evidence type="ECO:0000256" key="4">
    <source>
        <dbReference type="ARBA" id="ARBA00022801"/>
    </source>
</evidence>
<dbReference type="GO" id="GO:0000166">
    <property type="term" value="F:nucleotide binding"/>
    <property type="evidence" value="ECO:0007669"/>
    <property type="project" value="InterPro"/>
</dbReference>
<evidence type="ECO:0000259" key="8">
    <source>
        <dbReference type="Pfam" id="PF21252"/>
    </source>
</evidence>
<evidence type="ECO:0000256" key="5">
    <source>
        <dbReference type="ARBA" id="ARBA00023027"/>
    </source>
</evidence>
<evidence type="ECO:0000256" key="6">
    <source>
        <dbReference type="ARBA" id="ARBA00023295"/>
    </source>
</evidence>
<dbReference type="PANTHER" id="PTHR43818">
    <property type="entry name" value="BCDNA.GH03377"/>
    <property type="match status" value="1"/>
</dbReference>
<dbReference type="EMBL" id="CP023563">
    <property type="protein sequence ID" value="ATG51145.1"/>
    <property type="molecule type" value="Genomic_DNA"/>
</dbReference>
<dbReference type="Gene3D" id="3.30.360.10">
    <property type="entry name" value="Dihydrodipicolinate Reductase, domain 2"/>
    <property type="match status" value="1"/>
</dbReference>
<dbReference type="SUPFAM" id="SSF51735">
    <property type="entry name" value="NAD(P)-binding Rossmann-fold domains"/>
    <property type="match status" value="1"/>
</dbReference>
<feature type="domain" description="Gfo/Idh/MocA-like oxidoreductase N-terminal" evidence="7">
    <location>
        <begin position="64"/>
        <end position="189"/>
    </location>
</feature>
<feature type="domain" description="Glycosyl hydrolase 109 C-terminal" evidence="8">
    <location>
        <begin position="201"/>
        <end position="374"/>
    </location>
</feature>
<name>A0A291GLQ5_9MICO</name>
<dbReference type="PANTHER" id="PTHR43818:SF1">
    <property type="entry name" value="GLYCOSYL HYDROLASE FAMILY 109 PROTEIN"/>
    <property type="match status" value="1"/>
</dbReference>
<dbReference type="Proteomes" id="UP000218165">
    <property type="component" value="Chromosome"/>
</dbReference>
<keyword evidence="6" id="KW-0326">Glycosidase</keyword>
<dbReference type="GO" id="GO:0016798">
    <property type="term" value="F:hydrolase activity, acting on glycosyl bonds"/>
    <property type="evidence" value="ECO:0007669"/>
    <property type="project" value="UniProtKB-KW"/>
</dbReference>
<dbReference type="InterPro" id="IPR049303">
    <property type="entry name" value="Glyco_hydro_109_C"/>
</dbReference>
<sequence>MPLPPLPSRRTLLTGAGLSGVGALGAMTTSAAGAAPLPAKKPADAPLRGEASMIGTPYDQRDTVRIGLIGLGARGSTMAAGWAAVPGTSVDAVCDIRADRATRTADSLEEIGHPRPLEFGGADTSFQEMLDTVELDLVYVATPWEFHYAHGKASLEAGANAVVELPVACEIDELWDLVATSEKTGKHLSLSENTCYGRNELAMMRAAHAGLFGDLTNGHGGYLHDLRALMFNEDYYTDHWRRTWHTTHNRSFYAMHGLGPVANAMDINRGDRITTIRATATASRALADYRERFMPADHPSWEDTYIKGDLITCLHDTERGRVIRTEHDVSSPRPYSRINSIAGTRGMFEDYVPVGTSGARIYTEPEHGDHAWRSFDSYREEFDHWLWRNVGDDAEQNGGHGGIDYLLQWRFVQCIRLGLVPDIDVYDSATWCAPVPLSEDSINQGGAVLEMPDFTRGRWSEVRQGMDSREKEMP</sequence>
<accession>A0A291GLQ5</accession>
<keyword evidence="5" id="KW-0520">NAD</keyword>
<dbReference type="Gene3D" id="3.40.50.720">
    <property type="entry name" value="NAD(P)-binding Rossmann-like Domain"/>
    <property type="match status" value="1"/>
</dbReference>
<comment type="cofactor">
    <cofactor evidence="1">
        <name>NAD(+)</name>
        <dbReference type="ChEBI" id="CHEBI:57540"/>
    </cofactor>
</comment>
<dbReference type="InterPro" id="IPR050463">
    <property type="entry name" value="Gfo/Idh/MocA_oxidrdct_glycsds"/>
</dbReference>
<evidence type="ECO:0000256" key="1">
    <source>
        <dbReference type="ARBA" id="ARBA00001911"/>
    </source>
</evidence>
<reference evidence="10" key="1">
    <citation type="submission" date="2017-09" db="EMBL/GenBank/DDBJ databases">
        <title>Brachybacterium sp. VM2412.</title>
        <authorList>
            <person name="Tak E.J."/>
            <person name="Bae J.-W."/>
        </authorList>
    </citation>
    <scope>NUCLEOTIDE SEQUENCE [LARGE SCALE GENOMIC DNA]</scope>
    <source>
        <strain evidence="10">VM2412</strain>
    </source>
</reference>
<dbReference type="InterPro" id="IPR006311">
    <property type="entry name" value="TAT_signal"/>
</dbReference>
<evidence type="ECO:0000256" key="2">
    <source>
        <dbReference type="ARBA" id="ARBA00009329"/>
    </source>
</evidence>
<organism evidence="9 10">
    <name type="scientific">Brachybacterium vulturis</name>
    <dbReference type="NCBI Taxonomy" id="2017484"/>
    <lineage>
        <taxon>Bacteria</taxon>
        <taxon>Bacillati</taxon>
        <taxon>Actinomycetota</taxon>
        <taxon>Actinomycetes</taxon>
        <taxon>Micrococcales</taxon>
        <taxon>Dermabacteraceae</taxon>
        <taxon>Brachybacterium</taxon>
    </lineage>
</organism>
<dbReference type="OrthoDB" id="9771072at2"/>
<gene>
    <name evidence="9" type="ORF">CFK38_06105</name>
</gene>